<gene>
    <name evidence="8" type="ORF">AA0114_g8078</name>
    <name evidence="7" type="ORF">AA0115_g1042</name>
</gene>
<proteinExistence type="inferred from homology"/>
<feature type="transmembrane region" description="Helical" evidence="4">
    <location>
        <begin position="239"/>
        <end position="258"/>
    </location>
</feature>
<dbReference type="Gene3D" id="1.20.1250.20">
    <property type="entry name" value="MFS general substrate transporter like domains"/>
    <property type="match status" value="2"/>
</dbReference>
<dbReference type="InterPro" id="IPR011701">
    <property type="entry name" value="MFS"/>
</dbReference>
<dbReference type="AlphaFoldDB" id="A0A4Q4MA57"/>
<dbReference type="Proteomes" id="UP000292402">
    <property type="component" value="Unassembled WGS sequence"/>
</dbReference>
<feature type="transmembrane region" description="Helical" evidence="4">
    <location>
        <begin position="207"/>
        <end position="227"/>
    </location>
</feature>
<evidence type="ECO:0000313" key="8">
    <source>
        <dbReference type="EMBL" id="RYN46823.1"/>
    </source>
</evidence>
<feature type="signal peptide" evidence="5">
    <location>
        <begin position="1"/>
        <end position="21"/>
    </location>
</feature>
<dbReference type="GO" id="GO:0016020">
    <property type="term" value="C:membrane"/>
    <property type="evidence" value="ECO:0007669"/>
    <property type="project" value="UniProtKB-SubCell"/>
</dbReference>
<dbReference type="EMBL" id="PDXB01000002">
    <property type="protein sequence ID" value="RYN37494.1"/>
    <property type="molecule type" value="Genomic_DNA"/>
</dbReference>
<dbReference type="InterPro" id="IPR036259">
    <property type="entry name" value="MFS_trans_sf"/>
</dbReference>
<name>A0A4Q4MA57_9PLEO</name>
<keyword evidence="4" id="KW-0812">Transmembrane</keyword>
<reference evidence="7" key="1">
    <citation type="submission" date="2017-10" db="EMBL/GenBank/DDBJ databases">
        <authorList>
            <person name="Armitage A.D."/>
            <person name="Barbara D.J."/>
            <person name="Woodhall J.W."/>
            <person name="Sreenivasaprasad S."/>
            <person name="Lane C.R."/>
            <person name="Clarkson J.P."/>
            <person name="Harrison R.J."/>
        </authorList>
    </citation>
    <scope>NUCLEOTIDE SEQUENCE</scope>
    <source>
        <strain evidence="7">FERA 1164</strain>
    </source>
</reference>
<dbReference type="SUPFAM" id="SSF103473">
    <property type="entry name" value="MFS general substrate transporter"/>
    <property type="match status" value="1"/>
</dbReference>
<dbReference type="PANTHER" id="PTHR11360">
    <property type="entry name" value="MONOCARBOXYLATE TRANSPORTER"/>
    <property type="match status" value="1"/>
</dbReference>
<dbReference type="PROSITE" id="PS50850">
    <property type="entry name" value="MFS"/>
    <property type="match status" value="1"/>
</dbReference>
<evidence type="ECO:0000256" key="1">
    <source>
        <dbReference type="ARBA" id="ARBA00004141"/>
    </source>
</evidence>
<feature type="transmembrane region" description="Helical" evidence="4">
    <location>
        <begin position="78"/>
        <end position="98"/>
    </location>
</feature>
<dbReference type="Pfam" id="PF07690">
    <property type="entry name" value="MFS_1"/>
    <property type="match status" value="1"/>
</dbReference>
<evidence type="ECO:0000313" key="7">
    <source>
        <dbReference type="EMBL" id="RYN37494.1"/>
    </source>
</evidence>
<keyword evidence="4" id="KW-0472">Membrane</keyword>
<dbReference type="PANTHER" id="PTHR11360:SF287">
    <property type="entry name" value="MFS MONOCARBOXYLATE TRANSPORTER"/>
    <property type="match status" value="1"/>
</dbReference>
<feature type="transmembrane region" description="Helical" evidence="4">
    <location>
        <begin position="173"/>
        <end position="195"/>
    </location>
</feature>
<dbReference type="Proteomes" id="UP000292340">
    <property type="component" value="Unassembled WGS sequence"/>
</dbReference>
<sequence length="481" mass="52375">MIHPFFPRLLPLDIVLTLATGKMFKKSNKNTPATTIVEPHDQHLPVRSGSQEKSIEHPKDSMIEVTSSLPPMDRGKDAWLFLAAAFTVEVLTVGFSFSYGRFQEHYSTTPPFSGSDNIAVIGVLNQGLILISMLPIVQLARRKPHWARWMATAGLLGCVVSNIASSFCTSITQLIGTQGILLGISGSVAFCPLLIFADQWFDKRKGLAFGIIGSGSGFGGLLLPLLINALLTRVGFQTTMRILAGMIFGLGMPLAYFVRPRLPPAATDTKKPFWNWRLLHSRSFLLHQIANLVQGAGYYLPGIYLPTFTRHVFGASDWLSTLSLMLLNLSTMIGLVIMGYMTDRLNSRKCIAMSAVGATLSVFLFWGLAVHVAVLFVFCILFGLFGGGFPAAWPAVMRETAEKAEARGLGHVDTMLIFSLFCVSRGIGNIVSGPLSEALVDQMPWEGDAIGAYGSEYGGLVVFCGISSLVSGMNALWYHRL</sequence>
<evidence type="ECO:0000256" key="3">
    <source>
        <dbReference type="SAM" id="MobiDB-lite"/>
    </source>
</evidence>
<comment type="subcellular location">
    <subcellularLocation>
        <location evidence="1">Membrane</location>
        <topology evidence="1">Multi-pass membrane protein</topology>
    </subcellularLocation>
</comment>
<keyword evidence="5" id="KW-0732">Signal</keyword>
<feature type="chain" id="PRO_5020364317" description="Major facilitator superfamily (MFS) profile domain-containing protein" evidence="5">
    <location>
        <begin position="22"/>
        <end position="481"/>
    </location>
</feature>
<feature type="region of interest" description="Disordered" evidence="3">
    <location>
        <begin position="29"/>
        <end position="57"/>
    </location>
</feature>
<reference evidence="7 9" key="2">
    <citation type="journal article" date="2019" name="bioRxiv">
        <title>Genomics, evolutionary history and diagnostics of the Alternaria alternata species group including apple and Asian pear pathotypes.</title>
        <authorList>
            <person name="Armitage A.D."/>
            <person name="Cockerton H.M."/>
            <person name="Sreenivasaprasad S."/>
            <person name="Woodhall J.W."/>
            <person name="Lane C.R."/>
            <person name="Harrison R.J."/>
            <person name="Clarkson J.P."/>
        </authorList>
    </citation>
    <scope>NUCLEOTIDE SEQUENCE [LARGE SCALE GENOMIC DNA]</scope>
    <source>
        <strain evidence="9">FERA 1082</strain>
        <strain evidence="7">FERA 1164</strain>
    </source>
</reference>
<dbReference type="EMBL" id="PDXA01000028">
    <property type="protein sequence ID" value="RYN46823.1"/>
    <property type="molecule type" value="Genomic_DNA"/>
</dbReference>
<reference evidence="8" key="3">
    <citation type="journal article" date="2019" name="J. ISSAAS">
        <title>Genomics, evolutionary history and diagnostics of the Alternaria alternata species group including apple and Asian pear pathotypes.</title>
        <authorList>
            <person name="Armitage A.D."/>
            <person name="Cockerton H.M."/>
            <person name="Sreenivasaprasad S."/>
            <person name="Woodhall J."/>
            <person name="Lane C."/>
            <person name="Harrison R.J."/>
            <person name="Clarkson J.P."/>
        </authorList>
    </citation>
    <scope>NUCLEOTIDE SEQUENCE</scope>
    <source>
        <strain evidence="8">FERA 1082</strain>
    </source>
</reference>
<evidence type="ECO:0000256" key="4">
    <source>
        <dbReference type="SAM" id="Phobius"/>
    </source>
</evidence>
<comment type="caution">
    <text evidence="8">The sequence shown here is derived from an EMBL/GenBank/DDBJ whole genome shotgun (WGS) entry which is preliminary data.</text>
</comment>
<evidence type="ECO:0000313" key="9">
    <source>
        <dbReference type="Proteomes" id="UP000292402"/>
    </source>
</evidence>
<accession>A0A4Q4MA57</accession>
<evidence type="ECO:0000256" key="5">
    <source>
        <dbReference type="SAM" id="SignalP"/>
    </source>
</evidence>
<feature type="transmembrane region" description="Helical" evidence="4">
    <location>
        <begin position="318"/>
        <end position="338"/>
    </location>
</feature>
<evidence type="ECO:0000259" key="6">
    <source>
        <dbReference type="PROSITE" id="PS50850"/>
    </source>
</evidence>
<feature type="transmembrane region" description="Helical" evidence="4">
    <location>
        <begin position="149"/>
        <end position="167"/>
    </location>
</feature>
<keyword evidence="4" id="KW-1133">Transmembrane helix</keyword>
<feature type="transmembrane region" description="Helical" evidence="4">
    <location>
        <begin position="279"/>
        <end position="298"/>
    </location>
</feature>
<dbReference type="InterPro" id="IPR020846">
    <property type="entry name" value="MFS_dom"/>
</dbReference>
<protein>
    <recommendedName>
        <fullName evidence="6">Major facilitator superfamily (MFS) profile domain-containing protein</fullName>
    </recommendedName>
</protein>
<feature type="domain" description="Major facilitator superfamily (MFS) profile" evidence="6">
    <location>
        <begin position="283"/>
        <end position="481"/>
    </location>
</feature>
<organism evidence="8 9">
    <name type="scientific">Alternaria tenuissima</name>
    <dbReference type="NCBI Taxonomy" id="119927"/>
    <lineage>
        <taxon>Eukaryota</taxon>
        <taxon>Fungi</taxon>
        <taxon>Dikarya</taxon>
        <taxon>Ascomycota</taxon>
        <taxon>Pezizomycotina</taxon>
        <taxon>Dothideomycetes</taxon>
        <taxon>Pleosporomycetidae</taxon>
        <taxon>Pleosporales</taxon>
        <taxon>Pleosporineae</taxon>
        <taxon>Pleosporaceae</taxon>
        <taxon>Alternaria</taxon>
        <taxon>Alternaria sect. Alternaria</taxon>
        <taxon>Alternaria alternata complex</taxon>
    </lineage>
</organism>
<evidence type="ECO:0000256" key="2">
    <source>
        <dbReference type="ARBA" id="ARBA00006727"/>
    </source>
</evidence>
<dbReference type="GO" id="GO:0022857">
    <property type="term" value="F:transmembrane transporter activity"/>
    <property type="evidence" value="ECO:0007669"/>
    <property type="project" value="InterPro"/>
</dbReference>
<comment type="similarity">
    <text evidence="2">Belongs to the major facilitator superfamily. Monocarboxylate porter (TC 2.A.1.13) family.</text>
</comment>
<feature type="transmembrane region" description="Helical" evidence="4">
    <location>
        <begin position="118"/>
        <end position="137"/>
    </location>
</feature>
<feature type="transmembrane region" description="Helical" evidence="4">
    <location>
        <begin position="457"/>
        <end position="478"/>
    </location>
</feature>
<dbReference type="InterPro" id="IPR050327">
    <property type="entry name" value="Proton-linked_MCT"/>
</dbReference>